<dbReference type="PANTHER" id="PTHR42760:SF133">
    <property type="entry name" value="3-OXOACYL-[ACYL-CARRIER-PROTEIN] REDUCTASE"/>
    <property type="match status" value="1"/>
</dbReference>
<dbReference type="SUPFAM" id="SSF51735">
    <property type="entry name" value="NAD(P)-binding Rossmann-fold domains"/>
    <property type="match status" value="1"/>
</dbReference>
<evidence type="ECO:0000256" key="1">
    <source>
        <dbReference type="ARBA" id="ARBA00006484"/>
    </source>
</evidence>
<dbReference type="AlphaFoldDB" id="A0A8B2NZ36"/>
<dbReference type="NCBIfam" id="NF005681">
    <property type="entry name" value="PRK07478.1"/>
    <property type="match status" value="1"/>
</dbReference>
<name>A0A8B2NZ36_9HYPH</name>
<organism evidence="4 5">
    <name type="scientific">Acuticoccus sediminis</name>
    <dbReference type="NCBI Taxonomy" id="2184697"/>
    <lineage>
        <taxon>Bacteria</taxon>
        <taxon>Pseudomonadati</taxon>
        <taxon>Pseudomonadota</taxon>
        <taxon>Alphaproteobacteria</taxon>
        <taxon>Hyphomicrobiales</taxon>
        <taxon>Amorphaceae</taxon>
        <taxon>Acuticoccus</taxon>
    </lineage>
</organism>
<keyword evidence="5" id="KW-1185">Reference proteome</keyword>
<dbReference type="FunFam" id="3.40.50.720:FF:000084">
    <property type="entry name" value="Short-chain dehydrogenase reductase"/>
    <property type="match status" value="1"/>
</dbReference>
<dbReference type="InterPro" id="IPR036291">
    <property type="entry name" value="NAD(P)-bd_dom_sf"/>
</dbReference>
<dbReference type="InterPro" id="IPR057326">
    <property type="entry name" value="KR_dom"/>
</dbReference>
<dbReference type="EMBL" id="QHHQ01000001">
    <property type="protein sequence ID" value="RAI03136.1"/>
    <property type="molecule type" value="Genomic_DNA"/>
</dbReference>
<dbReference type="OrthoDB" id="9812986at2"/>
<reference evidence="4 5" key="1">
    <citation type="submission" date="2018-05" db="EMBL/GenBank/DDBJ databases">
        <title>Acuticoccus sediminis sp. nov., isolated from deep-sea sediment of Indian Ocean.</title>
        <authorList>
            <person name="Liu X."/>
            <person name="Lai Q."/>
            <person name="Du Y."/>
            <person name="Sun F."/>
            <person name="Zhang X."/>
            <person name="Wang S."/>
            <person name="Shao Z."/>
        </authorList>
    </citation>
    <scope>NUCLEOTIDE SEQUENCE [LARGE SCALE GENOMIC DNA]</scope>
    <source>
        <strain evidence="4 5">PTG4-2</strain>
    </source>
</reference>
<dbReference type="PRINTS" id="PR00081">
    <property type="entry name" value="GDHRDH"/>
</dbReference>
<protein>
    <submittedName>
        <fullName evidence="4">Short-chain dehydrogenase</fullName>
    </submittedName>
</protein>
<dbReference type="Pfam" id="PF13561">
    <property type="entry name" value="adh_short_C2"/>
    <property type="match status" value="1"/>
</dbReference>
<comment type="caution">
    <text evidence="4">The sequence shown here is derived from an EMBL/GenBank/DDBJ whole genome shotgun (WGS) entry which is preliminary data.</text>
</comment>
<dbReference type="GO" id="GO:0006633">
    <property type="term" value="P:fatty acid biosynthetic process"/>
    <property type="evidence" value="ECO:0007669"/>
    <property type="project" value="TreeGrafter"/>
</dbReference>
<sequence length="249" mass="24680">MRQDGKVFIITGASSGIGEAAARLAAARGARLVLGARRGGRLDALVAEIEAAGGAAVAVPGDVAEEDVAAELVAVAARTFGGLDGAFNNAGTLGAMGPVPEMAPADWHAVIATNLTAAFHAARHQVPAMAARGGGSIVFTSSFVGHTIGLPGMGAYAAAKAGVIGLMQVLAVEHAAQGIRVNALLPGGTRTGMMSDPAAQAWAAGLHPVKRLAEPEEIAEAALFLLGGASSFVTGSAMLVDGGNSIFKP</sequence>
<dbReference type="GO" id="GO:0016616">
    <property type="term" value="F:oxidoreductase activity, acting on the CH-OH group of donors, NAD or NADP as acceptor"/>
    <property type="evidence" value="ECO:0007669"/>
    <property type="project" value="TreeGrafter"/>
</dbReference>
<dbReference type="PANTHER" id="PTHR42760">
    <property type="entry name" value="SHORT-CHAIN DEHYDROGENASES/REDUCTASES FAMILY MEMBER"/>
    <property type="match status" value="1"/>
</dbReference>
<comment type="similarity">
    <text evidence="1">Belongs to the short-chain dehydrogenases/reductases (SDR) family.</text>
</comment>
<dbReference type="GO" id="GO:0048038">
    <property type="term" value="F:quinone binding"/>
    <property type="evidence" value="ECO:0007669"/>
    <property type="project" value="TreeGrafter"/>
</dbReference>
<evidence type="ECO:0000313" key="4">
    <source>
        <dbReference type="EMBL" id="RAI03136.1"/>
    </source>
</evidence>
<feature type="domain" description="Ketoreductase" evidence="3">
    <location>
        <begin position="6"/>
        <end position="189"/>
    </location>
</feature>
<dbReference type="RefSeq" id="WP_111341568.1">
    <property type="nucleotide sequence ID" value="NZ_QHHQ01000001.1"/>
</dbReference>
<evidence type="ECO:0000259" key="3">
    <source>
        <dbReference type="SMART" id="SM00822"/>
    </source>
</evidence>
<keyword evidence="2" id="KW-0560">Oxidoreductase</keyword>
<evidence type="ECO:0000256" key="2">
    <source>
        <dbReference type="ARBA" id="ARBA00023002"/>
    </source>
</evidence>
<gene>
    <name evidence="4" type="ORF">DLJ53_00995</name>
</gene>
<dbReference type="Gene3D" id="3.40.50.720">
    <property type="entry name" value="NAD(P)-binding Rossmann-like Domain"/>
    <property type="match status" value="1"/>
</dbReference>
<proteinExistence type="inferred from homology"/>
<dbReference type="InterPro" id="IPR002347">
    <property type="entry name" value="SDR_fam"/>
</dbReference>
<dbReference type="SMART" id="SM00822">
    <property type="entry name" value="PKS_KR"/>
    <property type="match status" value="1"/>
</dbReference>
<dbReference type="CDD" id="cd05233">
    <property type="entry name" value="SDR_c"/>
    <property type="match status" value="1"/>
</dbReference>
<accession>A0A8B2NZ36</accession>
<evidence type="ECO:0000313" key="5">
    <source>
        <dbReference type="Proteomes" id="UP000249590"/>
    </source>
</evidence>
<dbReference type="PRINTS" id="PR00080">
    <property type="entry name" value="SDRFAMILY"/>
</dbReference>
<dbReference type="Proteomes" id="UP000249590">
    <property type="component" value="Unassembled WGS sequence"/>
</dbReference>